<evidence type="ECO:0000256" key="7">
    <source>
        <dbReference type="SAM" id="Phobius"/>
    </source>
</evidence>
<organism evidence="8 9">
    <name type="scientific">Bythopirellula goksoeyrii</name>
    <dbReference type="NCBI Taxonomy" id="1400387"/>
    <lineage>
        <taxon>Bacteria</taxon>
        <taxon>Pseudomonadati</taxon>
        <taxon>Planctomycetota</taxon>
        <taxon>Planctomycetia</taxon>
        <taxon>Pirellulales</taxon>
        <taxon>Lacipirellulaceae</taxon>
        <taxon>Bythopirellula</taxon>
    </lineage>
</organism>
<dbReference type="GO" id="GO:0005886">
    <property type="term" value="C:plasma membrane"/>
    <property type="evidence" value="ECO:0007669"/>
    <property type="project" value="UniProtKB-SubCell"/>
</dbReference>
<evidence type="ECO:0000256" key="6">
    <source>
        <dbReference type="SAM" id="MobiDB-lite"/>
    </source>
</evidence>
<sequence length="158" mass="18049">MTTSDHSHEEHAFNADSHEGEHQHDIRLFIGIFIALCVLTTMSFLTYFPFWRTHVPVEVSRAFMMAVSCTKAMLVIMFFMHLKWEANWKWVLTVPASIMSLLLILALIPDVGLRFRHASHQRMIHAAERPAKEASEHAVDHAPAEPHTEQPDTKKPAA</sequence>
<evidence type="ECO:0000256" key="3">
    <source>
        <dbReference type="ARBA" id="ARBA00022692"/>
    </source>
</evidence>
<dbReference type="AlphaFoldDB" id="A0A5B9QIW5"/>
<keyword evidence="5 7" id="KW-0472">Membrane</keyword>
<evidence type="ECO:0000313" key="8">
    <source>
        <dbReference type="EMBL" id="QEG36976.1"/>
    </source>
</evidence>
<keyword evidence="9" id="KW-1185">Reference proteome</keyword>
<name>A0A5B9QIW5_9BACT</name>
<evidence type="ECO:0000313" key="9">
    <source>
        <dbReference type="Proteomes" id="UP000323917"/>
    </source>
</evidence>
<feature type="transmembrane region" description="Helical" evidence="7">
    <location>
        <begin position="90"/>
        <end position="113"/>
    </location>
</feature>
<dbReference type="Pfam" id="PF03626">
    <property type="entry name" value="COX4_pro"/>
    <property type="match status" value="1"/>
</dbReference>
<keyword evidence="2" id="KW-1003">Cell membrane</keyword>
<keyword evidence="4 7" id="KW-1133">Transmembrane helix</keyword>
<protein>
    <recommendedName>
        <fullName evidence="10">Cytochrome C oxidase subunit IV</fullName>
    </recommendedName>
</protein>
<proteinExistence type="predicted"/>
<dbReference type="OrthoDB" id="288216at2"/>
<dbReference type="RefSeq" id="WP_148075263.1">
    <property type="nucleotide sequence ID" value="NZ_CP042913.1"/>
</dbReference>
<dbReference type="Proteomes" id="UP000323917">
    <property type="component" value="Chromosome"/>
</dbReference>
<dbReference type="InterPro" id="IPR005171">
    <property type="entry name" value="Cyt_c_oxidase_su4_prok"/>
</dbReference>
<accession>A0A5B9QIW5</accession>
<dbReference type="EMBL" id="CP042913">
    <property type="protein sequence ID" value="QEG36976.1"/>
    <property type="molecule type" value="Genomic_DNA"/>
</dbReference>
<evidence type="ECO:0008006" key="10">
    <source>
        <dbReference type="Google" id="ProtNLM"/>
    </source>
</evidence>
<feature type="transmembrane region" description="Helical" evidence="7">
    <location>
        <begin position="28"/>
        <end position="50"/>
    </location>
</feature>
<comment type="subcellular location">
    <subcellularLocation>
        <location evidence="1">Cell membrane</location>
        <topology evidence="1">Multi-pass membrane protein</topology>
    </subcellularLocation>
</comment>
<evidence type="ECO:0000256" key="5">
    <source>
        <dbReference type="ARBA" id="ARBA00023136"/>
    </source>
</evidence>
<dbReference type="KEGG" id="bgok:Pr1d_43160"/>
<evidence type="ECO:0000256" key="2">
    <source>
        <dbReference type="ARBA" id="ARBA00022475"/>
    </source>
</evidence>
<reference evidence="8 9" key="1">
    <citation type="submission" date="2019-08" db="EMBL/GenBank/DDBJ databases">
        <title>Deep-cultivation of Planctomycetes and their phenomic and genomic characterization uncovers novel biology.</title>
        <authorList>
            <person name="Wiegand S."/>
            <person name="Jogler M."/>
            <person name="Boedeker C."/>
            <person name="Pinto D."/>
            <person name="Vollmers J."/>
            <person name="Rivas-Marin E."/>
            <person name="Kohn T."/>
            <person name="Peeters S.H."/>
            <person name="Heuer A."/>
            <person name="Rast P."/>
            <person name="Oberbeckmann S."/>
            <person name="Bunk B."/>
            <person name="Jeske O."/>
            <person name="Meyerdierks A."/>
            <person name="Storesund J.E."/>
            <person name="Kallscheuer N."/>
            <person name="Luecker S."/>
            <person name="Lage O.M."/>
            <person name="Pohl T."/>
            <person name="Merkel B.J."/>
            <person name="Hornburger P."/>
            <person name="Mueller R.-W."/>
            <person name="Bruemmer F."/>
            <person name="Labrenz M."/>
            <person name="Spormann A.M."/>
            <person name="Op den Camp H."/>
            <person name="Overmann J."/>
            <person name="Amann R."/>
            <person name="Jetten M.S.M."/>
            <person name="Mascher T."/>
            <person name="Medema M.H."/>
            <person name="Devos D.P."/>
            <person name="Kaster A.-K."/>
            <person name="Ovreas L."/>
            <person name="Rohde M."/>
            <person name="Galperin M.Y."/>
            <person name="Jogler C."/>
        </authorList>
    </citation>
    <scope>NUCLEOTIDE SEQUENCE [LARGE SCALE GENOMIC DNA]</scope>
    <source>
        <strain evidence="8 9">Pr1d</strain>
    </source>
</reference>
<gene>
    <name evidence="8" type="ORF">Pr1d_43160</name>
</gene>
<keyword evidence="3 7" id="KW-0812">Transmembrane</keyword>
<feature type="transmembrane region" description="Helical" evidence="7">
    <location>
        <begin position="62"/>
        <end position="84"/>
    </location>
</feature>
<feature type="region of interest" description="Disordered" evidence="6">
    <location>
        <begin position="129"/>
        <end position="158"/>
    </location>
</feature>
<evidence type="ECO:0000256" key="1">
    <source>
        <dbReference type="ARBA" id="ARBA00004651"/>
    </source>
</evidence>
<evidence type="ECO:0000256" key="4">
    <source>
        <dbReference type="ARBA" id="ARBA00022989"/>
    </source>
</evidence>